<evidence type="ECO:0000313" key="3">
    <source>
        <dbReference type="Proteomes" id="UP000785679"/>
    </source>
</evidence>
<sequence>MVEPLAPNPNAIPGSVTVTHPEHKDIPNQKVTLGLNLTVTQILKNYFFESQPKVYFLFEIDKKMNDNALNQVLSILEQTLTQYVNERFLQDRVFVIPFYDDKETPNRIGLINSNVPYFMELVRENSNVRLQSLSRTYEKIKETLIECAKKMTPNYKKTMKFVLIKGGQPYEVGYQDLEKTMLNQRKEHLDISFETIFLTNGWDIYQKAPEQLWNTQDQDFQNQVQSYISKAFSLIKLPMKIKFPRQMGEPKQLLLTADAVRLQTISDEGIIIDTQGYSLAQFFQPGICQPKIIEFPEAKLSLNYTFQQVSKDLFEQHREQIQLFDSFKKPVAQPIIQQIPKPSQPQPISQAPILLGTPVGEDDFAQEQVAILKENLRKLKLYSTPAELSKAKADCEQQLELFLDIFPDKQELIDEIMEMGQAIQDLMNGKTKAQPLLINPQMNIPRSIPIQQQQPQLPIAQPSMAQPSSIHLPPQQIASTLQIGNTPCQVKSNQLSEAFTLSESYYQRNGGVIQNLETVRSQLPNKIILGHKLDQVQLYNRLKELTYKFQINLITFSDLYIPYAIGALIKFEEDHRPIIIRVKPYIDNYTDPKTGVSRMGLAVVFTVTFKDHPQIDLYHLLKLKH</sequence>
<proteinExistence type="predicted"/>
<accession>A0A8J8NVQ6</accession>
<dbReference type="Proteomes" id="UP000785679">
    <property type="component" value="Unassembled WGS sequence"/>
</dbReference>
<gene>
    <name evidence="2" type="ORF">FGO68_gene9099</name>
</gene>
<name>A0A8J8NVQ6_HALGN</name>
<dbReference type="AlphaFoldDB" id="A0A8J8NVQ6"/>
<dbReference type="EMBL" id="RRYP01006538">
    <property type="protein sequence ID" value="TNV81130.1"/>
    <property type="molecule type" value="Genomic_DNA"/>
</dbReference>
<reference evidence="2" key="1">
    <citation type="submission" date="2019-06" db="EMBL/GenBank/DDBJ databases">
        <authorList>
            <person name="Zheng W."/>
        </authorList>
    </citation>
    <scope>NUCLEOTIDE SEQUENCE</scope>
    <source>
        <strain evidence="2">QDHG01</strain>
    </source>
</reference>
<protein>
    <submittedName>
        <fullName evidence="2">Uncharacterized protein</fullName>
    </submittedName>
</protein>
<evidence type="ECO:0000256" key="1">
    <source>
        <dbReference type="SAM" id="MobiDB-lite"/>
    </source>
</evidence>
<comment type="caution">
    <text evidence="2">The sequence shown here is derived from an EMBL/GenBank/DDBJ whole genome shotgun (WGS) entry which is preliminary data.</text>
</comment>
<feature type="region of interest" description="Disordered" evidence="1">
    <location>
        <begin position="1"/>
        <end position="21"/>
    </location>
</feature>
<evidence type="ECO:0000313" key="2">
    <source>
        <dbReference type="EMBL" id="TNV81130.1"/>
    </source>
</evidence>
<keyword evidence="3" id="KW-1185">Reference proteome</keyword>
<organism evidence="2 3">
    <name type="scientific">Halteria grandinella</name>
    <dbReference type="NCBI Taxonomy" id="5974"/>
    <lineage>
        <taxon>Eukaryota</taxon>
        <taxon>Sar</taxon>
        <taxon>Alveolata</taxon>
        <taxon>Ciliophora</taxon>
        <taxon>Intramacronucleata</taxon>
        <taxon>Spirotrichea</taxon>
        <taxon>Stichotrichia</taxon>
        <taxon>Sporadotrichida</taxon>
        <taxon>Halteriidae</taxon>
        <taxon>Halteria</taxon>
    </lineage>
</organism>